<name>A0A9Q9DSR5_CURCL</name>
<proteinExistence type="inferred from homology"/>
<evidence type="ECO:0000256" key="3">
    <source>
        <dbReference type="SAM" id="Coils"/>
    </source>
</evidence>
<comment type="similarity">
    <text evidence="1">Belongs to the SPT2 family.</text>
</comment>
<dbReference type="VEuPathDB" id="FungiDB:yc1106_04308"/>
<evidence type="ECO:0000313" key="6">
    <source>
        <dbReference type="Proteomes" id="UP001056012"/>
    </source>
</evidence>
<evidence type="ECO:0000313" key="5">
    <source>
        <dbReference type="EMBL" id="USP77034.1"/>
    </source>
</evidence>
<feature type="compositionally biased region" description="Low complexity" evidence="4">
    <location>
        <begin position="15"/>
        <end position="25"/>
    </location>
</feature>
<accession>A0A9Q9DSR5</accession>
<evidence type="ECO:0000256" key="4">
    <source>
        <dbReference type="SAM" id="MobiDB-lite"/>
    </source>
</evidence>
<feature type="compositionally biased region" description="Polar residues" evidence="4">
    <location>
        <begin position="254"/>
        <end position="266"/>
    </location>
</feature>
<keyword evidence="2 3" id="KW-0175">Coiled coil</keyword>
<dbReference type="SMART" id="SM00784">
    <property type="entry name" value="SPT2"/>
    <property type="match status" value="1"/>
</dbReference>
<sequence length="364" mass="38224">MSSLKDIMSIIDPSARAAATASKQAPLGGAPKPTPRPVGGANGTSQTPQLKRKASGPVENGQAKIQRKEAVGGTAQANGAVRATSSPATSRPTSSTPTTSVPYRGTAAPASSKTVNQPVRKPLQSSSTPAAAPKAPAPAPKPAPVATGSIPTSNAAPKKGYLAMLQKAKEKDASKPVAPPIKHEPTKILTRKERLALKAEAGIKGKKAAAGLPSKVVDQKADASKEKKKVEVGYQGTARPARKPVEVGYKGTARPSSVPATSSRNGTPAARPKPNPTKGRYDGYADWDELDDMEDDEEEDDYESDASSVMEGGIWDVEEEEQLALKAAKKEDAEALAEENRLKREKEERKKKLAAMAAKAKRKF</sequence>
<keyword evidence="6" id="KW-1185">Reference proteome</keyword>
<feature type="compositionally biased region" description="Low complexity" evidence="4">
    <location>
        <begin position="82"/>
        <end position="100"/>
    </location>
</feature>
<dbReference type="InterPro" id="IPR013256">
    <property type="entry name" value="Chromatin_SPT2"/>
</dbReference>
<feature type="region of interest" description="Disordered" evidence="4">
    <location>
        <begin position="204"/>
        <end position="313"/>
    </location>
</feature>
<feature type="compositionally biased region" description="Acidic residues" evidence="4">
    <location>
        <begin position="285"/>
        <end position="304"/>
    </location>
</feature>
<protein>
    <recommendedName>
        <fullName evidence="7">SPT2 chromatin protein</fullName>
    </recommendedName>
</protein>
<reference evidence="5" key="1">
    <citation type="submission" date="2021-12" db="EMBL/GenBank/DDBJ databases">
        <title>Curvularia clavata genome.</title>
        <authorList>
            <person name="Cao Y."/>
        </authorList>
    </citation>
    <scope>NUCLEOTIDE SEQUENCE</scope>
    <source>
        <strain evidence="5">Yc1106</strain>
    </source>
</reference>
<dbReference type="Proteomes" id="UP001056012">
    <property type="component" value="Chromosome 3"/>
</dbReference>
<dbReference type="EMBL" id="CP089276">
    <property type="protein sequence ID" value="USP77034.1"/>
    <property type="molecule type" value="Genomic_DNA"/>
</dbReference>
<evidence type="ECO:0000256" key="2">
    <source>
        <dbReference type="ARBA" id="ARBA00023054"/>
    </source>
</evidence>
<evidence type="ECO:0008006" key="7">
    <source>
        <dbReference type="Google" id="ProtNLM"/>
    </source>
</evidence>
<feature type="region of interest" description="Disordered" evidence="4">
    <location>
        <begin position="15"/>
        <end position="189"/>
    </location>
</feature>
<dbReference type="AlphaFoldDB" id="A0A9Q9DSR5"/>
<organism evidence="5 6">
    <name type="scientific">Curvularia clavata</name>
    <dbReference type="NCBI Taxonomy" id="95742"/>
    <lineage>
        <taxon>Eukaryota</taxon>
        <taxon>Fungi</taxon>
        <taxon>Dikarya</taxon>
        <taxon>Ascomycota</taxon>
        <taxon>Pezizomycotina</taxon>
        <taxon>Dothideomycetes</taxon>
        <taxon>Pleosporomycetidae</taxon>
        <taxon>Pleosporales</taxon>
        <taxon>Pleosporineae</taxon>
        <taxon>Pleosporaceae</taxon>
        <taxon>Curvularia</taxon>
    </lineage>
</organism>
<gene>
    <name evidence="5" type="ORF">yc1106_04308</name>
</gene>
<feature type="coiled-coil region" evidence="3">
    <location>
        <begin position="325"/>
        <end position="363"/>
    </location>
</feature>
<dbReference type="OrthoDB" id="5430658at2759"/>
<feature type="compositionally biased region" description="Polar residues" evidence="4">
    <location>
        <begin position="109"/>
        <end position="128"/>
    </location>
</feature>
<feature type="compositionally biased region" description="Basic and acidic residues" evidence="4">
    <location>
        <begin position="217"/>
        <end position="231"/>
    </location>
</feature>
<evidence type="ECO:0000256" key="1">
    <source>
        <dbReference type="ARBA" id="ARBA00006461"/>
    </source>
</evidence>